<keyword evidence="4" id="KW-1185">Reference proteome</keyword>
<feature type="region of interest" description="Disordered" evidence="1">
    <location>
        <begin position="341"/>
        <end position="367"/>
    </location>
</feature>
<dbReference type="InterPro" id="IPR036523">
    <property type="entry name" value="SurE-like_sf"/>
</dbReference>
<sequence>MISQVRQQLGCEAVIVQPSAAPGAAAAAAAAAAAVDYSFDQELQITPQLEPHTYSVHGASAADCVLCAVDQKAGLLAALGLSPVLVVVGVHRGPALGSDIDSCAAVAVARQAAQLGLPAVASCLASPSAAASMQPAVDATLQLLQRVVGCLRQARHSSWPAAANMPRAHFPFPEAGRWALGKELPLPQQASSSSSGSTWHPDDCWALGEDNSWAGSSRQPSSSQAAAAADILRRAFADGDILLCLNVPPTWKPSSSSSSSSSRGSSAPPVFASTRPGVLWHCYQVEAGPAEPTSSSISSRFARQTGTSWRTQEQDVFGRSLPSSSFSSSQPVVTGAFVQQDNTDKAASLRAEPWQQQQQQQQQQEEVPASLVIRRGTLLNDHATAGDVEAVFSSRAAVSTLQAWPVGHPLSLRDAVLAAALDEDDAGLPAWLTP</sequence>
<feature type="compositionally biased region" description="Low complexity" evidence="1">
    <location>
        <begin position="355"/>
        <end position="364"/>
    </location>
</feature>
<dbReference type="Proteomes" id="UP001244341">
    <property type="component" value="Chromosome 1b"/>
</dbReference>
<name>A0ABY8TIV5_TETOB</name>
<dbReference type="Pfam" id="PF01975">
    <property type="entry name" value="SurE"/>
    <property type="match status" value="1"/>
</dbReference>
<dbReference type="Gene3D" id="3.40.1210.10">
    <property type="entry name" value="Survival protein SurE-like phosphatase/nucleotidase"/>
    <property type="match status" value="1"/>
</dbReference>
<evidence type="ECO:0000313" key="3">
    <source>
        <dbReference type="EMBL" id="WIA08915.1"/>
    </source>
</evidence>
<proteinExistence type="predicted"/>
<feature type="region of interest" description="Disordered" evidence="1">
    <location>
        <begin position="289"/>
        <end position="314"/>
    </location>
</feature>
<organism evidence="3 4">
    <name type="scientific">Tetradesmus obliquus</name>
    <name type="common">Green alga</name>
    <name type="synonym">Acutodesmus obliquus</name>
    <dbReference type="NCBI Taxonomy" id="3088"/>
    <lineage>
        <taxon>Eukaryota</taxon>
        <taxon>Viridiplantae</taxon>
        <taxon>Chlorophyta</taxon>
        <taxon>core chlorophytes</taxon>
        <taxon>Chlorophyceae</taxon>
        <taxon>CS clade</taxon>
        <taxon>Sphaeropleales</taxon>
        <taxon>Scenedesmaceae</taxon>
        <taxon>Tetradesmus</taxon>
    </lineage>
</organism>
<gene>
    <name evidence="3" type="ORF">OEZ85_008333</name>
</gene>
<dbReference type="SUPFAM" id="SSF64167">
    <property type="entry name" value="SurE-like"/>
    <property type="match status" value="1"/>
</dbReference>
<accession>A0ABY8TIV5</accession>
<feature type="compositionally biased region" description="Polar residues" evidence="1">
    <location>
        <begin position="292"/>
        <end position="311"/>
    </location>
</feature>
<reference evidence="3 4" key="1">
    <citation type="submission" date="2023-05" db="EMBL/GenBank/DDBJ databases">
        <title>A 100% complete, gapless, phased diploid assembly of the Scenedesmus obliquus UTEX 3031 genome.</title>
        <authorList>
            <person name="Biondi T.C."/>
            <person name="Hanschen E.R."/>
            <person name="Kwon T."/>
            <person name="Eng W."/>
            <person name="Kruse C.P.S."/>
            <person name="Koehler S.I."/>
            <person name="Kunde Y."/>
            <person name="Gleasner C.D."/>
            <person name="You Mak K.T."/>
            <person name="Polle J."/>
            <person name="Hovde B.T."/>
            <person name="Starkenburg S.R."/>
        </authorList>
    </citation>
    <scope>NUCLEOTIDE SEQUENCE [LARGE SCALE GENOMIC DNA]</scope>
    <source>
        <strain evidence="3 4">DOE0152z</strain>
    </source>
</reference>
<evidence type="ECO:0000259" key="2">
    <source>
        <dbReference type="Pfam" id="PF01975"/>
    </source>
</evidence>
<evidence type="ECO:0000256" key="1">
    <source>
        <dbReference type="SAM" id="MobiDB-lite"/>
    </source>
</evidence>
<protein>
    <recommendedName>
        <fullName evidence="2">Survival protein SurE-like phosphatase/nucleotidase domain-containing protein</fullName>
    </recommendedName>
</protein>
<dbReference type="EMBL" id="CP126208">
    <property type="protein sequence ID" value="WIA08915.1"/>
    <property type="molecule type" value="Genomic_DNA"/>
</dbReference>
<feature type="domain" description="Survival protein SurE-like phosphatase/nucleotidase" evidence="2">
    <location>
        <begin position="8"/>
        <end position="148"/>
    </location>
</feature>
<evidence type="ECO:0000313" key="4">
    <source>
        <dbReference type="Proteomes" id="UP001244341"/>
    </source>
</evidence>
<dbReference type="InterPro" id="IPR002828">
    <property type="entry name" value="SurE-like_Pase/nucleotidase"/>
</dbReference>